<dbReference type="Proteomes" id="UP001055811">
    <property type="component" value="Linkage Group LG06"/>
</dbReference>
<reference evidence="1 2" key="2">
    <citation type="journal article" date="2022" name="Mol. Ecol. Resour.">
        <title>The genomes of chicory, endive, great burdock and yacon provide insights into Asteraceae paleo-polyploidization history and plant inulin production.</title>
        <authorList>
            <person name="Fan W."/>
            <person name="Wang S."/>
            <person name="Wang H."/>
            <person name="Wang A."/>
            <person name="Jiang F."/>
            <person name="Liu H."/>
            <person name="Zhao H."/>
            <person name="Xu D."/>
            <person name="Zhang Y."/>
        </authorList>
    </citation>
    <scope>NUCLEOTIDE SEQUENCE [LARGE SCALE GENOMIC DNA]</scope>
    <source>
        <strain evidence="2">cv. Punajuju</strain>
        <tissue evidence="1">Leaves</tissue>
    </source>
</reference>
<accession>A0ACB9BHX7</accession>
<sequence>MNPLYDFHSKDFDYNKIKSSPPPTFKFLRDAEEKLLKRLMKLEAEKRTCLSKNEDSEQEKENDGSFVILSVNKGKSIGGNLHQMSAHSQDFNISAQDLNNFFGGPAFLAWATMGNLHTWGGPLSQNWLDQQLVLQKQIISQMIDLGMTSVLPSFSGNVPAALREIFPSANITSSQNEPEIMVEDIPIEPDWVVLSEIDSSEEVERVELEELLDLPGIIEESRTFKEERMVSLNLGLKMREAVRCAKGPKVEA</sequence>
<reference evidence="2" key="1">
    <citation type="journal article" date="2022" name="Mol. Ecol. Resour.">
        <title>The genomes of chicory, endive, great burdock and yacon provide insights into Asteraceae palaeo-polyploidization history and plant inulin production.</title>
        <authorList>
            <person name="Fan W."/>
            <person name="Wang S."/>
            <person name="Wang H."/>
            <person name="Wang A."/>
            <person name="Jiang F."/>
            <person name="Liu H."/>
            <person name="Zhao H."/>
            <person name="Xu D."/>
            <person name="Zhang Y."/>
        </authorList>
    </citation>
    <scope>NUCLEOTIDE SEQUENCE [LARGE SCALE GENOMIC DNA]</scope>
    <source>
        <strain evidence="2">cv. Punajuju</strain>
    </source>
</reference>
<evidence type="ECO:0000313" key="2">
    <source>
        <dbReference type="Proteomes" id="UP001055811"/>
    </source>
</evidence>
<keyword evidence="2" id="KW-1185">Reference proteome</keyword>
<protein>
    <submittedName>
        <fullName evidence="1">Uncharacterized protein</fullName>
    </submittedName>
</protein>
<gene>
    <name evidence="1" type="ORF">L2E82_32416</name>
</gene>
<evidence type="ECO:0000313" key="1">
    <source>
        <dbReference type="EMBL" id="KAI3721406.1"/>
    </source>
</evidence>
<comment type="caution">
    <text evidence="1">The sequence shown here is derived from an EMBL/GenBank/DDBJ whole genome shotgun (WGS) entry which is preliminary data.</text>
</comment>
<dbReference type="EMBL" id="CM042014">
    <property type="protein sequence ID" value="KAI3721406.1"/>
    <property type="molecule type" value="Genomic_DNA"/>
</dbReference>
<proteinExistence type="predicted"/>
<organism evidence="1 2">
    <name type="scientific">Cichorium intybus</name>
    <name type="common">Chicory</name>
    <dbReference type="NCBI Taxonomy" id="13427"/>
    <lineage>
        <taxon>Eukaryota</taxon>
        <taxon>Viridiplantae</taxon>
        <taxon>Streptophyta</taxon>
        <taxon>Embryophyta</taxon>
        <taxon>Tracheophyta</taxon>
        <taxon>Spermatophyta</taxon>
        <taxon>Magnoliopsida</taxon>
        <taxon>eudicotyledons</taxon>
        <taxon>Gunneridae</taxon>
        <taxon>Pentapetalae</taxon>
        <taxon>asterids</taxon>
        <taxon>campanulids</taxon>
        <taxon>Asterales</taxon>
        <taxon>Asteraceae</taxon>
        <taxon>Cichorioideae</taxon>
        <taxon>Cichorieae</taxon>
        <taxon>Cichoriinae</taxon>
        <taxon>Cichorium</taxon>
    </lineage>
</organism>
<name>A0ACB9BHX7_CICIN</name>